<dbReference type="AlphaFoldDB" id="A0AAV4DZH2"/>
<proteinExistence type="predicted"/>
<gene>
    <name evidence="2" type="ORF">PoB_007617300</name>
</gene>
<accession>A0AAV4DZH2</accession>
<feature type="compositionally biased region" description="Polar residues" evidence="1">
    <location>
        <begin position="14"/>
        <end position="25"/>
    </location>
</feature>
<dbReference type="Proteomes" id="UP000735302">
    <property type="component" value="Unassembled WGS sequence"/>
</dbReference>
<name>A0AAV4DZH2_9GAST</name>
<keyword evidence="3" id="KW-1185">Reference proteome</keyword>
<sequence length="69" mass="7117">MVGQLDIEPEVRGSNPSPANSIFNCSSVSTQPKGVARSLKACHGASEEPGGAFVAGEAQTRSNKDNTVE</sequence>
<comment type="caution">
    <text evidence="2">The sequence shown here is derived from an EMBL/GenBank/DDBJ whole genome shotgun (WGS) entry which is preliminary data.</text>
</comment>
<evidence type="ECO:0000313" key="2">
    <source>
        <dbReference type="EMBL" id="GFO49668.1"/>
    </source>
</evidence>
<reference evidence="2 3" key="1">
    <citation type="journal article" date="2021" name="Elife">
        <title>Chloroplast acquisition without the gene transfer in kleptoplastic sea slugs, Plakobranchus ocellatus.</title>
        <authorList>
            <person name="Maeda T."/>
            <person name="Takahashi S."/>
            <person name="Yoshida T."/>
            <person name="Shimamura S."/>
            <person name="Takaki Y."/>
            <person name="Nagai Y."/>
            <person name="Toyoda A."/>
            <person name="Suzuki Y."/>
            <person name="Arimoto A."/>
            <person name="Ishii H."/>
            <person name="Satoh N."/>
            <person name="Nishiyama T."/>
            <person name="Hasebe M."/>
            <person name="Maruyama T."/>
            <person name="Minagawa J."/>
            <person name="Obokata J."/>
            <person name="Shigenobu S."/>
        </authorList>
    </citation>
    <scope>NUCLEOTIDE SEQUENCE [LARGE SCALE GENOMIC DNA]</scope>
</reference>
<feature type="region of interest" description="Disordered" evidence="1">
    <location>
        <begin position="1"/>
        <end position="25"/>
    </location>
</feature>
<dbReference type="EMBL" id="BLXT01008499">
    <property type="protein sequence ID" value="GFO49668.1"/>
    <property type="molecule type" value="Genomic_DNA"/>
</dbReference>
<evidence type="ECO:0000256" key="1">
    <source>
        <dbReference type="SAM" id="MobiDB-lite"/>
    </source>
</evidence>
<organism evidence="2 3">
    <name type="scientific">Plakobranchus ocellatus</name>
    <dbReference type="NCBI Taxonomy" id="259542"/>
    <lineage>
        <taxon>Eukaryota</taxon>
        <taxon>Metazoa</taxon>
        <taxon>Spiralia</taxon>
        <taxon>Lophotrochozoa</taxon>
        <taxon>Mollusca</taxon>
        <taxon>Gastropoda</taxon>
        <taxon>Heterobranchia</taxon>
        <taxon>Euthyneura</taxon>
        <taxon>Panpulmonata</taxon>
        <taxon>Sacoglossa</taxon>
        <taxon>Placobranchoidea</taxon>
        <taxon>Plakobranchidae</taxon>
        <taxon>Plakobranchus</taxon>
    </lineage>
</organism>
<evidence type="ECO:0000313" key="3">
    <source>
        <dbReference type="Proteomes" id="UP000735302"/>
    </source>
</evidence>
<protein>
    <submittedName>
        <fullName evidence="2">Uncharacterized protein</fullName>
    </submittedName>
</protein>
<feature type="region of interest" description="Disordered" evidence="1">
    <location>
        <begin position="45"/>
        <end position="69"/>
    </location>
</feature>